<evidence type="ECO:0000313" key="12">
    <source>
        <dbReference type="Proteomes" id="UP001058533"/>
    </source>
</evidence>
<feature type="transmembrane region" description="Helical" evidence="9">
    <location>
        <begin position="267"/>
        <end position="289"/>
    </location>
</feature>
<organism evidence="11 12">
    <name type="scientific">Sphingomonas qomolangmaensis</name>
    <dbReference type="NCBI Taxonomy" id="2918765"/>
    <lineage>
        <taxon>Bacteria</taxon>
        <taxon>Pseudomonadati</taxon>
        <taxon>Pseudomonadota</taxon>
        <taxon>Alphaproteobacteria</taxon>
        <taxon>Sphingomonadales</taxon>
        <taxon>Sphingomonadaceae</taxon>
        <taxon>Sphingomonas</taxon>
    </lineage>
</organism>
<keyword evidence="12" id="KW-1185">Reference proteome</keyword>
<feature type="domain" description="Pycsar effector protein" evidence="10">
    <location>
        <begin position="92"/>
        <end position="283"/>
    </location>
</feature>
<feature type="transmembrane region" description="Helical" evidence="9">
    <location>
        <begin position="152"/>
        <end position="173"/>
    </location>
</feature>
<accession>A0ABY5L9Q6</accession>
<dbReference type="EMBL" id="CP101740">
    <property type="protein sequence ID" value="UUL82534.1"/>
    <property type="molecule type" value="Genomic_DNA"/>
</dbReference>
<comment type="subcellular location">
    <subcellularLocation>
        <location evidence="1">Cell membrane</location>
    </subcellularLocation>
</comment>
<keyword evidence="2" id="KW-1003">Cell membrane</keyword>
<proteinExistence type="predicted"/>
<dbReference type="InterPro" id="IPR043760">
    <property type="entry name" value="PycTM_dom"/>
</dbReference>
<evidence type="ECO:0000256" key="4">
    <source>
        <dbReference type="ARBA" id="ARBA00022741"/>
    </source>
</evidence>
<evidence type="ECO:0000256" key="8">
    <source>
        <dbReference type="SAM" id="MobiDB-lite"/>
    </source>
</evidence>
<dbReference type="Pfam" id="PF18967">
    <property type="entry name" value="PycTM"/>
    <property type="match status" value="1"/>
</dbReference>
<evidence type="ECO:0000313" key="11">
    <source>
        <dbReference type="EMBL" id="UUL82534.1"/>
    </source>
</evidence>
<protein>
    <recommendedName>
        <fullName evidence="10">Pycsar effector protein domain-containing protein</fullName>
    </recommendedName>
</protein>
<evidence type="ECO:0000256" key="1">
    <source>
        <dbReference type="ARBA" id="ARBA00004236"/>
    </source>
</evidence>
<keyword evidence="7 9" id="KW-0472">Membrane</keyword>
<feature type="region of interest" description="Disordered" evidence="8">
    <location>
        <begin position="1"/>
        <end position="22"/>
    </location>
</feature>
<evidence type="ECO:0000256" key="5">
    <source>
        <dbReference type="ARBA" id="ARBA00022989"/>
    </source>
</evidence>
<name>A0ABY5L9Q6_9SPHN</name>
<reference evidence="11" key="1">
    <citation type="submission" date="2022-07" db="EMBL/GenBank/DDBJ databases">
        <title>Sphingomonas sp. nov., a novel bacterium isolated from the north slope of the Mount Everest.</title>
        <authorList>
            <person name="Cui X."/>
            <person name="Liu Y."/>
        </authorList>
    </citation>
    <scope>NUCLEOTIDE SEQUENCE</scope>
    <source>
        <strain evidence="11">S5-59</strain>
    </source>
</reference>
<keyword evidence="4" id="KW-0547">Nucleotide-binding</keyword>
<evidence type="ECO:0000259" key="10">
    <source>
        <dbReference type="Pfam" id="PF18967"/>
    </source>
</evidence>
<keyword evidence="3 9" id="KW-0812">Transmembrane</keyword>
<evidence type="ECO:0000256" key="9">
    <source>
        <dbReference type="SAM" id="Phobius"/>
    </source>
</evidence>
<evidence type="ECO:0000256" key="3">
    <source>
        <dbReference type="ARBA" id="ARBA00022692"/>
    </source>
</evidence>
<sequence length="366" mass="39994">MSEAEQTNQEAEAPVSTKDQASKPLSPIKAIYHALLGHEIDHYPRVLEGGEPRLLHTDALMREFVDAAAHWTCLPATEDVDKDRLDDAIKLARQSLDEVKDQTEYQDQKATRLLTVTTFLTAFSGVLFARMLDAYPRSSFAAQPLRSQLLLGASYVLFGAFVLSAVFGALITFHATRTRFKYVHDGEVSRDDGLPRSRLFYRGILRVRPKAWALTFVTPHAGSEQNVDPVLDPALKQAYFRDLVGETYLIAAKAADKLRFLDPAQRLLATSLTCLFFWLTSLVIVGIGVTPPPAKPMVIHVDSSGAPIEIKPVSSASEAPAPPATPQVSPTGKAAPPPPSKFTEPLAFPQNTVAPKHNAKKGAPHD</sequence>
<evidence type="ECO:0000256" key="6">
    <source>
        <dbReference type="ARBA" id="ARBA00023118"/>
    </source>
</evidence>
<dbReference type="RefSeq" id="WP_256506371.1">
    <property type="nucleotide sequence ID" value="NZ_CP101740.1"/>
</dbReference>
<feature type="transmembrane region" description="Helical" evidence="9">
    <location>
        <begin position="113"/>
        <end position="132"/>
    </location>
</feature>
<feature type="compositionally biased region" description="Polar residues" evidence="8">
    <location>
        <begin position="1"/>
        <end position="10"/>
    </location>
</feature>
<gene>
    <name evidence="11" type="ORF">NMP03_15405</name>
</gene>
<keyword evidence="5 9" id="KW-1133">Transmembrane helix</keyword>
<evidence type="ECO:0000256" key="2">
    <source>
        <dbReference type="ARBA" id="ARBA00022475"/>
    </source>
</evidence>
<evidence type="ECO:0000256" key="7">
    <source>
        <dbReference type="ARBA" id="ARBA00023136"/>
    </source>
</evidence>
<feature type="region of interest" description="Disordered" evidence="8">
    <location>
        <begin position="313"/>
        <end position="366"/>
    </location>
</feature>
<keyword evidence="6" id="KW-0051">Antiviral defense</keyword>
<dbReference type="Proteomes" id="UP001058533">
    <property type="component" value="Chromosome"/>
</dbReference>
<feature type="compositionally biased region" description="Basic residues" evidence="8">
    <location>
        <begin position="357"/>
        <end position="366"/>
    </location>
</feature>